<gene>
    <name evidence="2" type="ORF">E6K76_10730</name>
</gene>
<proteinExistence type="predicted"/>
<dbReference type="Pfam" id="PF00359">
    <property type="entry name" value="PTS_EIIA_2"/>
    <property type="match status" value="1"/>
</dbReference>
<name>A0A538T1B4_UNCEI</name>
<evidence type="ECO:0000313" key="2">
    <source>
        <dbReference type="EMBL" id="TMQ57314.1"/>
    </source>
</evidence>
<dbReference type="PROSITE" id="PS00372">
    <property type="entry name" value="PTS_EIIA_TYPE_2_HIS"/>
    <property type="match status" value="1"/>
</dbReference>
<dbReference type="InterPro" id="IPR051541">
    <property type="entry name" value="PTS_SugarTrans_NitroReg"/>
</dbReference>
<dbReference type="PROSITE" id="PS51094">
    <property type="entry name" value="PTS_EIIA_TYPE_2"/>
    <property type="match status" value="1"/>
</dbReference>
<dbReference type="AlphaFoldDB" id="A0A538T1B4"/>
<dbReference type="PANTHER" id="PTHR47738">
    <property type="entry name" value="PTS SYSTEM FRUCTOSE-LIKE EIIA COMPONENT-RELATED"/>
    <property type="match status" value="1"/>
</dbReference>
<accession>A0A538T1B4</accession>
<dbReference type="GO" id="GO:0030295">
    <property type="term" value="F:protein kinase activator activity"/>
    <property type="evidence" value="ECO:0007669"/>
    <property type="project" value="TreeGrafter"/>
</dbReference>
<sequence length="344" mass="38076">MVFRLDGPAAELLGIAEFPVGVRDGETEKAQVPFCRGLQHDRFLEMVQGVAVPARVEHANAGQEMLVTDRARDRELMLPSLSCCGHFWILLCYLPMGLRQAACRGWRSAISEAGRGSSTLRRMNLREKRPISCRVRPKTFVRSARPHEQTCEKPLGCVALMIGVTADATNSKVDSQEAMPTAPFADRKTGAHLELHLRPTLFIPELKSRKKFPALEEMVAHLAEQKVARQAGAVLEVLRQREALGSTGIGKGIAIPHGRSTMVAERAVLLARSTRGIEFDATDGNPVHLCFLIVAPPTEHDPVYLQLLAEIVKSVRLARPRQRLLEASNFDRIRTILLGQLAHE</sequence>
<dbReference type="SUPFAM" id="SSF55804">
    <property type="entry name" value="Phoshotransferase/anion transport protein"/>
    <property type="match status" value="1"/>
</dbReference>
<dbReference type="Proteomes" id="UP000316852">
    <property type="component" value="Unassembled WGS sequence"/>
</dbReference>
<dbReference type="CDD" id="cd00211">
    <property type="entry name" value="PTS_IIA_fru"/>
    <property type="match status" value="1"/>
</dbReference>
<dbReference type="Gene3D" id="3.40.930.10">
    <property type="entry name" value="Mannitol-specific EII, Chain A"/>
    <property type="match status" value="1"/>
</dbReference>
<reference evidence="2 3" key="1">
    <citation type="journal article" date="2019" name="Nat. Microbiol.">
        <title>Mediterranean grassland soil C-N compound turnover is dependent on rainfall and depth, and is mediated by genomically divergent microorganisms.</title>
        <authorList>
            <person name="Diamond S."/>
            <person name="Andeer P.F."/>
            <person name="Li Z."/>
            <person name="Crits-Christoph A."/>
            <person name="Burstein D."/>
            <person name="Anantharaman K."/>
            <person name="Lane K.R."/>
            <person name="Thomas B.C."/>
            <person name="Pan C."/>
            <person name="Northen T.R."/>
            <person name="Banfield J.F."/>
        </authorList>
    </citation>
    <scope>NUCLEOTIDE SEQUENCE [LARGE SCALE GENOMIC DNA]</scope>
    <source>
        <strain evidence="2">WS_6</strain>
    </source>
</reference>
<dbReference type="EMBL" id="VBOW01000066">
    <property type="protein sequence ID" value="TMQ57314.1"/>
    <property type="molecule type" value="Genomic_DNA"/>
</dbReference>
<feature type="domain" description="PTS EIIA type-2" evidence="1">
    <location>
        <begin position="195"/>
        <end position="340"/>
    </location>
</feature>
<dbReference type="InterPro" id="IPR002178">
    <property type="entry name" value="PTS_EIIA_type-2_dom"/>
</dbReference>
<dbReference type="PANTHER" id="PTHR47738:SF1">
    <property type="entry name" value="NITROGEN REGULATORY PROTEIN"/>
    <property type="match status" value="1"/>
</dbReference>
<dbReference type="InterPro" id="IPR016152">
    <property type="entry name" value="PTrfase/Anion_transptr"/>
</dbReference>
<evidence type="ECO:0000313" key="3">
    <source>
        <dbReference type="Proteomes" id="UP000316852"/>
    </source>
</evidence>
<evidence type="ECO:0000259" key="1">
    <source>
        <dbReference type="PROSITE" id="PS51094"/>
    </source>
</evidence>
<organism evidence="2 3">
    <name type="scientific">Eiseniibacteriota bacterium</name>
    <dbReference type="NCBI Taxonomy" id="2212470"/>
    <lineage>
        <taxon>Bacteria</taxon>
        <taxon>Candidatus Eiseniibacteriota</taxon>
    </lineage>
</organism>
<protein>
    <submittedName>
        <fullName evidence="2">PTS sugar transporter subunit IIA</fullName>
    </submittedName>
</protein>
<comment type="caution">
    <text evidence="2">The sequence shown here is derived from an EMBL/GenBank/DDBJ whole genome shotgun (WGS) entry which is preliminary data.</text>
</comment>
<keyword evidence="2" id="KW-0813">Transport</keyword>
<keyword evidence="2" id="KW-0762">Sugar transport</keyword>